<proteinExistence type="predicted"/>
<reference evidence="1" key="2">
    <citation type="journal article" date="2015" name="Data Brief">
        <title>Shoot transcriptome of the giant reed, Arundo donax.</title>
        <authorList>
            <person name="Barrero R.A."/>
            <person name="Guerrero F.D."/>
            <person name="Moolhuijzen P."/>
            <person name="Goolsby J.A."/>
            <person name="Tidwell J."/>
            <person name="Bellgard S.E."/>
            <person name="Bellgard M.I."/>
        </authorList>
    </citation>
    <scope>NUCLEOTIDE SEQUENCE</scope>
    <source>
        <tissue evidence="1">Shoot tissue taken approximately 20 cm above the soil surface</tissue>
    </source>
</reference>
<reference evidence="1" key="1">
    <citation type="submission" date="2014-09" db="EMBL/GenBank/DDBJ databases">
        <authorList>
            <person name="Magalhaes I.L.F."/>
            <person name="Oliveira U."/>
            <person name="Santos F.R."/>
            <person name="Vidigal T.H.D.A."/>
            <person name="Brescovit A.D."/>
            <person name="Santos A.J."/>
        </authorList>
    </citation>
    <scope>NUCLEOTIDE SEQUENCE</scope>
    <source>
        <tissue evidence="1">Shoot tissue taken approximately 20 cm above the soil surface</tissue>
    </source>
</reference>
<dbReference type="EMBL" id="GBRH01259295">
    <property type="protein sequence ID" value="JAD38600.1"/>
    <property type="molecule type" value="Transcribed_RNA"/>
</dbReference>
<organism evidence="1">
    <name type="scientific">Arundo donax</name>
    <name type="common">Giant reed</name>
    <name type="synonym">Donax arundinaceus</name>
    <dbReference type="NCBI Taxonomy" id="35708"/>
    <lineage>
        <taxon>Eukaryota</taxon>
        <taxon>Viridiplantae</taxon>
        <taxon>Streptophyta</taxon>
        <taxon>Embryophyta</taxon>
        <taxon>Tracheophyta</taxon>
        <taxon>Spermatophyta</taxon>
        <taxon>Magnoliopsida</taxon>
        <taxon>Liliopsida</taxon>
        <taxon>Poales</taxon>
        <taxon>Poaceae</taxon>
        <taxon>PACMAD clade</taxon>
        <taxon>Arundinoideae</taxon>
        <taxon>Arundineae</taxon>
        <taxon>Arundo</taxon>
    </lineage>
</organism>
<accession>A0A0A8ZPF4</accession>
<sequence>MILIVEGATISALLWLKEENQASG</sequence>
<name>A0A0A8ZPF4_ARUDO</name>
<protein>
    <submittedName>
        <fullName evidence="1">Uncharacterized protein</fullName>
    </submittedName>
</protein>
<evidence type="ECO:0000313" key="1">
    <source>
        <dbReference type="EMBL" id="JAD38600.1"/>
    </source>
</evidence>
<dbReference type="AlphaFoldDB" id="A0A0A8ZPF4"/>